<dbReference type="Pfam" id="PF02704">
    <property type="entry name" value="GASA"/>
    <property type="match status" value="1"/>
</dbReference>
<feature type="signal peptide" evidence="2">
    <location>
        <begin position="1"/>
        <end position="25"/>
    </location>
</feature>
<dbReference type="PANTHER" id="PTHR23201">
    <property type="entry name" value="EXTENSIN, PROLINE-RICH PROTEIN"/>
    <property type="match status" value="1"/>
</dbReference>
<evidence type="ECO:0008006" key="5">
    <source>
        <dbReference type="Google" id="ProtNLM"/>
    </source>
</evidence>
<evidence type="ECO:0000313" key="3">
    <source>
        <dbReference type="EMBL" id="MED6126849.1"/>
    </source>
</evidence>
<evidence type="ECO:0000256" key="2">
    <source>
        <dbReference type="SAM" id="SignalP"/>
    </source>
</evidence>
<name>A0ABU6RSD0_9FABA</name>
<dbReference type="PANTHER" id="PTHR23201:SF12">
    <property type="entry name" value="OS05G0432200 PROTEIN"/>
    <property type="match status" value="1"/>
</dbReference>
<comment type="similarity">
    <text evidence="1">Belongs to the GASA family.</text>
</comment>
<feature type="chain" id="PRO_5047102429" description="Snakin-2" evidence="2">
    <location>
        <begin position="26"/>
        <end position="104"/>
    </location>
</feature>
<proteinExistence type="inferred from homology"/>
<dbReference type="Proteomes" id="UP001341840">
    <property type="component" value="Unassembled WGS sequence"/>
</dbReference>
<evidence type="ECO:0000313" key="4">
    <source>
        <dbReference type="Proteomes" id="UP001341840"/>
    </source>
</evidence>
<gene>
    <name evidence="3" type="ORF">PIB30_082492</name>
</gene>
<dbReference type="EMBL" id="JASCZI010031478">
    <property type="protein sequence ID" value="MED6126849.1"/>
    <property type="molecule type" value="Genomic_DNA"/>
</dbReference>
<keyword evidence="2" id="KW-0732">Signal</keyword>
<keyword evidence="4" id="KW-1185">Reference proteome</keyword>
<accession>A0ABU6RSD0</accession>
<comment type="caution">
    <text evidence="3">The sequence shown here is derived from an EMBL/GenBank/DDBJ whole genome shotgun (WGS) entry which is preliminary data.</text>
</comment>
<protein>
    <recommendedName>
        <fullName evidence="5">Snakin-2</fullName>
    </recommendedName>
</protein>
<evidence type="ECO:0000256" key="1">
    <source>
        <dbReference type="ARBA" id="ARBA00010582"/>
    </source>
</evidence>
<reference evidence="3 4" key="1">
    <citation type="journal article" date="2023" name="Plants (Basel)">
        <title>Bridging the Gap: Combining Genomics and Transcriptomics Approaches to Understand Stylosanthes scabra, an Orphan Legume from the Brazilian Caatinga.</title>
        <authorList>
            <person name="Ferreira-Neto J.R.C."/>
            <person name="da Silva M.D."/>
            <person name="Binneck E."/>
            <person name="de Melo N.F."/>
            <person name="da Silva R.H."/>
            <person name="de Melo A.L.T.M."/>
            <person name="Pandolfi V."/>
            <person name="Bustamante F.O."/>
            <person name="Brasileiro-Vidal A.C."/>
            <person name="Benko-Iseppon A.M."/>
        </authorList>
    </citation>
    <scope>NUCLEOTIDE SEQUENCE [LARGE SCALE GENOMIC DNA]</scope>
    <source>
        <tissue evidence="3">Leaves</tissue>
    </source>
</reference>
<organism evidence="3 4">
    <name type="scientific">Stylosanthes scabra</name>
    <dbReference type="NCBI Taxonomy" id="79078"/>
    <lineage>
        <taxon>Eukaryota</taxon>
        <taxon>Viridiplantae</taxon>
        <taxon>Streptophyta</taxon>
        <taxon>Embryophyta</taxon>
        <taxon>Tracheophyta</taxon>
        <taxon>Spermatophyta</taxon>
        <taxon>Magnoliopsida</taxon>
        <taxon>eudicotyledons</taxon>
        <taxon>Gunneridae</taxon>
        <taxon>Pentapetalae</taxon>
        <taxon>rosids</taxon>
        <taxon>fabids</taxon>
        <taxon>Fabales</taxon>
        <taxon>Fabaceae</taxon>
        <taxon>Papilionoideae</taxon>
        <taxon>50 kb inversion clade</taxon>
        <taxon>dalbergioids sensu lato</taxon>
        <taxon>Dalbergieae</taxon>
        <taxon>Pterocarpus clade</taxon>
        <taxon>Stylosanthes</taxon>
    </lineage>
</organism>
<dbReference type="InterPro" id="IPR003854">
    <property type="entry name" value="GASA"/>
</dbReference>
<sequence length="104" mass="11452">MAVTKLVPTFLILSFLLLLHHLVEANHQLVSPEISQGSLSDMKIDCNGACDVRCSKTSRVFPCKRACLTCCQRCNCVPPGTSGNEQACPCYFNQTTHHGKRKCP</sequence>